<reference evidence="2 3" key="1">
    <citation type="submission" date="2024-01" db="EMBL/GenBank/DDBJ databases">
        <title>The genomes of 5 underutilized Papilionoideae crops provide insights into root nodulation and disease resistanc.</title>
        <authorList>
            <person name="Jiang F."/>
        </authorList>
    </citation>
    <scope>NUCLEOTIDE SEQUENCE [LARGE SCALE GENOMIC DNA]</scope>
    <source>
        <strain evidence="2">JINMINGXINNONG_FW02</strain>
        <tissue evidence="2">Leaves</tissue>
    </source>
</reference>
<keyword evidence="3" id="KW-1185">Reference proteome</keyword>
<protein>
    <submittedName>
        <fullName evidence="2">Uncharacterized protein</fullName>
    </submittedName>
</protein>
<evidence type="ECO:0000313" key="2">
    <source>
        <dbReference type="EMBL" id="KAK7369502.1"/>
    </source>
</evidence>
<dbReference type="Proteomes" id="UP001374584">
    <property type="component" value="Unassembled WGS sequence"/>
</dbReference>
<keyword evidence="1" id="KW-0812">Transmembrane</keyword>
<sequence>MRMVCKHTIGKGIHGQVLDSPLPLPFCYLSSHDTFKVSYEEHGFLAVVWFAKHILFFYFLLSVVIFAE</sequence>
<evidence type="ECO:0000256" key="1">
    <source>
        <dbReference type="SAM" id="Phobius"/>
    </source>
</evidence>
<name>A0AAN9NFD6_PHACN</name>
<accession>A0AAN9NFD6</accession>
<organism evidence="2 3">
    <name type="scientific">Phaseolus coccineus</name>
    <name type="common">Scarlet runner bean</name>
    <name type="synonym">Phaseolus multiflorus</name>
    <dbReference type="NCBI Taxonomy" id="3886"/>
    <lineage>
        <taxon>Eukaryota</taxon>
        <taxon>Viridiplantae</taxon>
        <taxon>Streptophyta</taxon>
        <taxon>Embryophyta</taxon>
        <taxon>Tracheophyta</taxon>
        <taxon>Spermatophyta</taxon>
        <taxon>Magnoliopsida</taxon>
        <taxon>eudicotyledons</taxon>
        <taxon>Gunneridae</taxon>
        <taxon>Pentapetalae</taxon>
        <taxon>rosids</taxon>
        <taxon>fabids</taxon>
        <taxon>Fabales</taxon>
        <taxon>Fabaceae</taxon>
        <taxon>Papilionoideae</taxon>
        <taxon>50 kb inversion clade</taxon>
        <taxon>NPAAA clade</taxon>
        <taxon>indigoferoid/millettioid clade</taxon>
        <taxon>Phaseoleae</taxon>
        <taxon>Phaseolus</taxon>
    </lineage>
</organism>
<proteinExistence type="predicted"/>
<keyword evidence="1" id="KW-0472">Membrane</keyword>
<keyword evidence="1" id="KW-1133">Transmembrane helix</keyword>
<dbReference type="EMBL" id="JAYMYR010000004">
    <property type="protein sequence ID" value="KAK7369502.1"/>
    <property type="molecule type" value="Genomic_DNA"/>
</dbReference>
<dbReference type="AlphaFoldDB" id="A0AAN9NFD6"/>
<evidence type="ECO:0000313" key="3">
    <source>
        <dbReference type="Proteomes" id="UP001374584"/>
    </source>
</evidence>
<comment type="caution">
    <text evidence="2">The sequence shown here is derived from an EMBL/GenBank/DDBJ whole genome shotgun (WGS) entry which is preliminary data.</text>
</comment>
<gene>
    <name evidence="2" type="ORF">VNO80_11541</name>
</gene>
<feature type="transmembrane region" description="Helical" evidence="1">
    <location>
        <begin position="44"/>
        <end position="67"/>
    </location>
</feature>